<name>X1TZ13_9ZZZZ</name>
<organism evidence="1">
    <name type="scientific">marine sediment metagenome</name>
    <dbReference type="NCBI Taxonomy" id="412755"/>
    <lineage>
        <taxon>unclassified sequences</taxon>
        <taxon>metagenomes</taxon>
        <taxon>ecological metagenomes</taxon>
    </lineage>
</organism>
<feature type="non-terminal residue" evidence="1">
    <location>
        <position position="1"/>
    </location>
</feature>
<protein>
    <submittedName>
        <fullName evidence="1">Uncharacterized protein</fullName>
    </submittedName>
</protein>
<evidence type="ECO:0000313" key="1">
    <source>
        <dbReference type="EMBL" id="GAI96606.1"/>
    </source>
</evidence>
<sequence>LAVNLIVDGKVRRQAISESLNMEKCCFDVSEFHDNEAQLILIDEHRFYGGWITVDEFKAGDTADASRIIGKDDDIIVYTSEGESLNATG</sequence>
<proteinExistence type="predicted"/>
<comment type="caution">
    <text evidence="1">The sequence shown here is derived from an EMBL/GenBank/DDBJ whole genome shotgun (WGS) entry which is preliminary data.</text>
</comment>
<dbReference type="EMBL" id="BARW01015596">
    <property type="protein sequence ID" value="GAI96606.1"/>
    <property type="molecule type" value="Genomic_DNA"/>
</dbReference>
<dbReference type="AlphaFoldDB" id="X1TZ13"/>
<gene>
    <name evidence="1" type="ORF">S12H4_27331</name>
</gene>
<reference evidence="1" key="1">
    <citation type="journal article" date="2014" name="Front. Microbiol.">
        <title>High frequency of phylogenetically diverse reductive dehalogenase-homologous genes in deep subseafloor sedimentary metagenomes.</title>
        <authorList>
            <person name="Kawai M."/>
            <person name="Futagami T."/>
            <person name="Toyoda A."/>
            <person name="Takaki Y."/>
            <person name="Nishi S."/>
            <person name="Hori S."/>
            <person name="Arai W."/>
            <person name="Tsubouchi T."/>
            <person name="Morono Y."/>
            <person name="Uchiyama I."/>
            <person name="Ito T."/>
            <person name="Fujiyama A."/>
            <person name="Inagaki F."/>
            <person name="Takami H."/>
        </authorList>
    </citation>
    <scope>NUCLEOTIDE SEQUENCE</scope>
    <source>
        <strain evidence="1">Expedition CK06-06</strain>
    </source>
</reference>
<accession>X1TZ13</accession>